<dbReference type="EMBL" id="VNIQ01000003">
    <property type="protein sequence ID" value="TYQ05021.1"/>
    <property type="molecule type" value="Genomic_DNA"/>
</dbReference>
<sequence length="415" mass="45680">MIRKSLTRRDFARTVMVGSVALGSAMAVGTTASAREVDRYLDLTAVNADAEAAGGLHPTLPSDSAKLRVLLDEARSAGVDPRRYQVLLKQYWLAVGTESAGIDLASWTPFDGVHANLGNLTNTFAFYERLQLEHSELQWAGMGGMVGPAFAAGLLDVDFGRVVLNIRAISDAMAVVWRELDRVGTPIAQSMAAPEDLQALLQVGHEIRPEDVMWFQGKVIAMSKHIFSDLIPMHMAWIHNGADGIGELDRAGLLDENARIAWRNIASGNPEAVFDGNVRLLRREQYQSVGDQWDEAKNYRGSVGRALTYLTTFAASPSMPGVIPPRESDSLEFQVGAARIATPLPDFNWADRDGRWIYITNQLLPVYRDLMNDQPVLWRETLAAPVSQRIAGQGMIAQLPDLLRSMLSAVKIDWN</sequence>
<proteinExistence type="predicted"/>
<dbReference type="PROSITE" id="PS51318">
    <property type="entry name" value="TAT"/>
    <property type="match status" value="1"/>
</dbReference>
<dbReference type="AlphaFoldDB" id="A0A652YR76"/>
<organism evidence="1">
    <name type="scientific">Nocardia globerula</name>
    <dbReference type="NCBI Taxonomy" id="1818"/>
    <lineage>
        <taxon>Bacteria</taxon>
        <taxon>Bacillati</taxon>
        <taxon>Actinomycetota</taxon>
        <taxon>Actinomycetes</taxon>
        <taxon>Mycobacteriales</taxon>
        <taxon>Nocardiaceae</taxon>
        <taxon>Nocardia</taxon>
    </lineage>
</organism>
<gene>
    <name evidence="1" type="ORF">FNL38_103372</name>
</gene>
<accession>A0A652YR76</accession>
<comment type="caution">
    <text evidence="1">The sequence shown here is derived from an EMBL/GenBank/DDBJ whole genome shotgun (WGS) entry which is preliminary data.</text>
</comment>
<name>A0A652YR76_NOCGL</name>
<reference evidence="1" key="1">
    <citation type="submission" date="2019-07" db="EMBL/GenBank/DDBJ databases">
        <title>Genomic Encyclopedia of Type Strains, Phase IV (KMG-IV): sequencing the most valuable type-strain genomes for metagenomic binning, comparative biology and taxonomic classification.</title>
        <authorList>
            <person name="Goeker M."/>
        </authorList>
    </citation>
    <scope>NUCLEOTIDE SEQUENCE</scope>
    <source>
        <strain evidence="1">DSM 44596</strain>
    </source>
</reference>
<evidence type="ECO:0000313" key="1">
    <source>
        <dbReference type="EMBL" id="TYQ05021.1"/>
    </source>
</evidence>
<evidence type="ECO:0008006" key="2">
    <source>
        <dbReference type="Google" id="ProtNLM"/>
    </source>
</evidence>
<dbReference type="InterPro" id="IPR006311">
    <property type="entry name" value="TAT_signal"/>
</dbReference>
<protein>
    <recommendedName>
        <fullName evidence="2">Tat pathway signal protein</fullName>
    </recommendedName>
</protein>